<dbReference type="SMART" id="SM00345">
    <property type="entry name" value="HTH_GNTR"/>
    <property type="match status" value="1"/>
</dbReference>
<accession>A0A2P8HQF9</accession>
<dbReference type="CDD" id="cd07377">
    <property type="entry name" value="WHTH_GntR"/>
    <property type="match status" value="1"/>
</dbReference>
<dbReference type="EMBL" id="PYAV01000004">
    <property type="protein sequence ID" value="PSL48453.1"/>
    <property type="molecule type" value="Genomic_DNA"/>
</dbReference>
<gene>
    <name evidence="6" type="ORF">B0H94_10453</name>
</gene>
<dbReference type="PANTHER" id="PTHR43537">
    <property type="entry name" value="TRANSCRIPTIONAL REGULATOR, GNTR FAMILY"/>
    <property type="match status" value="1"/>
</dbReference>
<evidence type="ECO:0000256" key="1">
    <source>
        <dbReference type="ARBA" id="ARBA00023015"/>
    </source>
</evidence>
<dbReference type="InterPro" id="IPR036388">
    <property type="entry name" value="WH-like_DNA-bd_sf"/>
</dbReference>
<dbReference type="PRINTS" id="PR00035">
    <property type="entry name" value="HTHGNTR"/>
</dbReference>
<keyword evidence="4" id="KW-0175">Coiled coil</keyword>
<comment type="caution">
    <text evidence="6">The sequence shown here is derived from an EMBL/GenBank/DDBJ whole genome shotgun (WGS) entry which is preliminary data.</text>
</comment>
<keyword evidence="6" id="KW-0670">Pyruvate</keyword>
<evidence type="ECO:0000256" key="4">
    <source>
        <dbReference type="SAM" id="Coils"/>
    </source>
</evidence>
<evidence type="ECO:0000256" key="2">
    <source>
        <dbReference type="ARBA" id="ARBA00023125"/>
    </source>
</evidence>
<dbReference type="SUPFAM" id="SSF46785">
    <property type="entry name" value="Winged helix' DNA-binding domain"/>
    <property type="match status" value="1"/>
</dbReference>
<name>A0A2P8HQF9_9BACI</name>
<proteinExistence type="predicted"/>
<evidence type="ECO:0000313" key="6">
    <source>
        <dbReference type="EMBL" id="PSL48453.1"/>
    </source>
</evidence>
<dbReference type="AlphaFoldDB" id="A0A2P8HQF9"/>
<dbReference type="InterPro" id="IPR008920">
    <property type="entry name" value="TF_FadR/GntR_C"/>
</dbReference>
<dbReference type="InterPro" id="IPR036390">
    <property type="entry name" value="WH_DNA-bd_sf"/>
</dbReference>
<dbReference type="Gene3D" id="1.10.10.10">
    <property type="entry name" value="Winged helix-like DNA-binding domain superfamily/Winged helix DNA-binding domain"/>
    <property type="match status" value="1"/>
</dbReference>
<dbReference type="OrthoDB" id="9782299at2"/>
<keyword evidence="2" id="KW-0238">DNA-binding</keyword>
<dbReference type="GO" id="GO:0003677">
    <property type="term" value="F:DNA binding"/>
    <property type="evidence" value="ECO:0007669"/>
    <property type="project" value="UniProtKB-KW"/>
</dbReference>
<evidence type="ECO:0000256" key="3">
    <source>
        <dbReference type="ARBA" id="ARBA00023163"/>
    </source>
</evidence>
<keyword evidence="7" id="KW-1185">Reference proteome</keyword>
<dbReference type="GO" id="GO:0003700">
    <property type="term" value="F:DNA-binding transcription factor activity"/>
    <property type="evidence" value="ECO:0007669"/>
    <property type="project" value="InterPro"/>
</dbReference>
<evidence type="ECO:0000313" key="7">
    <source>
        <dbReference type="Proteomes" id="UP000242310"/>
    </source>
</evidence>
<dbReference type="Gene3D" id="1.20.120.530">
    <property type="entry name" value="GntR ligand-binding domain-like"/>
    <property type="match status" value="1"/>
</dbReference>
<dbReference type="RefSeq" id="WP_106588026.1">
    <property type="nucleotide sequence ID" value="NZ_PYAV01000004.1"/>
</dbReference>
<dbReference type="Pfam" id="PF07729">
    <property type="entry name" value="FCD"/>
    <property type="match status" value="1"/>
</dbReference>
<protein>
    <submittedName>
        <fullName evidence="6">GntR family transcriptional repressor for pyruvate dehydrogenase complex</fullName>
    </submittedName>
</protein>
<keyword evidence="1" id="KW-0805">Transcription regulation</keyword>
<dbReference type="Pfam" id="PF00392">
    <property type="entry name" value="GntR"/>
    <property type="match status" value="1"/>
</dbReference>
<reference evidence="6 7" key="1">
    <citation type="submission" date="2018-03" db="EMBL/GenBank/DDBJ databases">
        <title>Genomic Encyclopedia of Type Strains, Phase III (KMG-III): the genomes of soil and plant-associated and newly described type strains.</title>
        <authorList>
            <person name="Whitman W."/>
        </authorList>
    </citation>
    <scope>NUCLEOTIDE SEQUENCE [LARGE SCALE GENOMIC DNA]</scope>
    <source>
        <strain evidence="6 7">CGMCC 1.07653</strain>
    </source>
</reference>
<feature type="domain" description="HTH gntR-type" evidence="5">
    <location>
        <begin position="5"/>
        <end position="73"/>
    </location>
</feature>
<dbReference type="SUPFAM" id="SSF48008">
    <property type="entry name" value="GntR ligand-binding domain-like"/>
    <property type="match status" value="1"/>
</dbReference>
<dbReference type="InterPro" id="IPR000524">
    <property type="entry name" value="Tscrpt_reg_HTH_GntR"/>
</dbReference>
<dbReference type="PANTHER" id="PTHR43537:SF5">
    <property type="entry name" value="UXU OPERON TRANSCRIPTIONAL REGULATOR"/>
    <property type="match status" value="1"/>
</dbReference>
<evidence type="ECO:0000259" key="5">
    <source>
        <dbReference type="PROSITE" id="PS50949"/>
    </source>
</evidence>
<dbReference type="Proteomes" id="UP000242310">
    <property type="component" value="Unassembled WGS sequence"/>
</dbReference>
<dbReference type="SMART" id="SM00895">
    <property type="entry name" value="FCD"/>
    <property type="match status" value="1"/>
</dbReference>
<dbReference type="PROSITE" id="PS50949">
    <property type="entry name" value="HTH_GNTR"/>
    <property type="match status" value="1"/>
</dbReference>
<keyword evidence="3" id="KW-0804">Transcription</keyword>
<feature type="coiled-coil region" evidence="4">
    <location>
        <begin position="115"/>
        <end position="142"/>
    </location>
</feature>
<organism evidence="6 7">
    <name type="scientific">Salsuginibacillus halophilus</name>
    <dbReference type="NCBI Taxonomy" id="517424"/>
    <lineage>
        <taxon>Bacteria</taxon>
        <taxon>Bacillati</taxon>
        <taxon>Bacillota</taxon>
        <taxon>Bacilli</taxon>
        <taxon>Bacillales</taxon>
        <taxon>Bacillaceae</taxon>
        <taxon>Salsuginibacillus</taxon>
    </lineage>
</organism>
<dbReference type="InterPro" id="IPR011711">
    <property type="entry name" value="GntR_C"/>
</dbReference>
<sequence length="231" mass="25875">MIERRKVSHQVLDEIKKRIKSGEFPVNEKLPSETELAEIFGVSRSPVREALSVLAATGVVESKQGGGSWVRPLQITDFLEKTTLEVMTPAEMIQLLETRMILETEAAALAAERATEAERKAMAEAQKDLEKLIDDDEQIGDEADFAFHQAVMKGAKNPILLSTFTNISDLYNKAMKISLEINRMIRGKKQQVYDEHNKVYEAIVAGDPEAAREAMHIHLSNSKEKLETLLV</sequence>